<dbReference type="RefSeq" id="WP_290249295.1">
    <property type="nucleotide sequence ID" value="NZ_JAUFQT010000002.1"/>
</dbReference>
<sequence>MRSFPILLFTLSFFHSEGQSVDKEKQLDVLIVTDDRKFNREAFFAMFDSFDNIQWCEISQSEVLNLFGSDSIKYYDALVFYDMPENVVLSEEQKENMLRFFEEGASAVFLHHSLLSYREWDKFSDIIGGRYYNKTPLITPDGDTIQSAFQHDVHYKVHIADKEHPVTRGMDDFKILDETYKNYVVNSDVEVLLTTDHPSSGTVIGWVNTYGNSQIVYLINGHSESAYDNPDYRQLLHNAINWVGSGKK</sequence>
<evidence type="ECO:0000259" key="1">
    <source>
        <dbReference type="Pfam" id="PF06283"/>
    </source>
</evidence>
<accession>A0ABV5J740</accession>
<dbReference type="InterPro" id="IPR029010">
    <property type="entry name" value="ThuA-like"/>
</dbReference>
<dbReference type="Pfam" id="PF06283">
    <property type="entry name" value="ThuA"/>
    <property type="match status" value="1"/>
</dbReference>
<evidence type="ECO:0000313" key="2">
    <source>
        <dbReference type="EMBL" id="MFB9212640.1"/>
    </source>
</evidence>
<dbReference type="EMBL" id="JBHMEW010000062">
    <property type="protein sequence ID" value="MFB9212640.1"/>
    <property type="molecule type" value="Genomic_DNA"/>
</dbReference>
<dbReference type="PANTHER" id="PTHR40469:SF2">
    <property type="entry name" value="GALACTOSE-BINDING DOMAIN-LIKE SUPERFAMILY PROTEIN"/>
    <property type="match status" value="1"/>
</dbReference>
<dbReference type="SUPFAM" id="SSF52317">
    <property type="entry name" value="Class I glutamine amidotransferase-like"/>
    <property type="match status" value="1"/>
</dbReference>
<name>A0ABV5J740_9BACT</name>
<dbReference type="PANTHER" id="PTHR40469">
    <property type="entry name" value="SECRETED GLYCOSYL HYDROLASE"/>
    <property type="match status" value="1"/>
</dbReference>
<proteinExistence type="predicted"/>
<keyword evidence="3" id="KW-1185">Reference proteome</keyword>
<feature type="domain" description="ThuA-like" evidence="1">
    <location>
        <begin position="56"/>
        <end position="243"/>
    </location>
</feature>
<dbReference type="InterPro" id="IPR029062">
    <property type="entry name" value="Class_I_gatase-like"/>
</dbReference>
<comment type="caution">
    <text evidence="2">The sequence shown here is derived from an EMBL/GenBank/DDBJ whole genome shotgun (WGS) entry which is preliminary data.</text>
</comment>
<organism evidence="2 3">
    <name type="scientific">Echinicola jeungdonensis</name>
    <dbReference type="NCBI Taxonomy" id="709343"/>
    <lineage>
        <taxon>Bacteria</taxon>
        <taxon>Pseudomonadati</taxon>
        <taxon>Bacteroidota</taxon>
        <taxon>Cytophagia</taxon>
        <taxon>Cytophagales</taxon>
        <taxon>Cyclobacteriaceae</taxon>
        <taxon>Echinicola</taxon>
    </lineage>
</organism>
<dbReference type="Proteomes" id="UP001589654">
    <property type="component" value="Unassembled WGS sequence"/>
</dbReference>
<evidence type="ECO:0000313" key="3">
    <source>
        <dbReference type="Proteomes" id="UP001589654"/>
    </source>
</evidence>
<reference evidence="2 3" key="1">
    <citation type="submission" date="2024-09" db="EMBL/GenBank/DDBJ databases">
        <authorList>
            <person name="Sun Q."/>
            <person name="Mori K."/>
        </authorList>
    </citation>
    <scope>NUCLEOTIDE SEQUENCE [LARGE SCALE GENOMIC DNA]</scope>
    <source>
        <strain evidence="2 3">CECT 7682</strain>
    </source>
</reference>
<gene>
    <name evidence="2" type="ORF">ACFFUR_12560</name>
</gene>
<protein>
    <submittedName>
        <fullName evidence="2">ThuA domain-containing protein</fullName>
    </submittedName>
</protein>
<dbReference type="Gene3D" id="3.40.50.880">
    <property type="match status" value="1"/>
</dbReference>